<protein>
    <recommendedName>
        <fullName evidence="5">Spermidine synthase</fullName>
    </recommendedName>
</protein>
<dbReference type="SUPFAM" id="SSF103473">
    <property type="entry name" value="MFS general substrate transporter"/>
    <property type="match status" value="1"/>
</dbReference>
<dbReference type="PANTHER" id="PTHR43317">
    <property type="entry name" value="THERMOSPERMINE SYNTHASE ACAULIS5"/>
    <property type="match status" value="1"/>
</dbReference>
<dbReference type="InterPro" id="IPR029063">
    <property type="entry name" value="SAM-dependent_MTases_sf"/>
</dbReference>
<keyword evidence="2" id="KW-0812">Transmembrane</keyword>
<sequence length="662" mass="72389">MTKIFFAGTIFCSAFLLFLVQPLISKQLLPWFGGSAAVWGSCLAFFQAVLLAGYAYADWVTRRLDGRRQALLHTALLALSLLCLPIIADPGWKPAGGEDPTLRILLMLGATIGLPYFLLSTTGPLVQGWVSRTLPDARVYRFYALSNVASLAALLGYPLLLEPSARLAQQAWIWSGLYVVFVLLCAACAWRAMRAPALPAPAAHEDAVAPRAAHYLLWLLLSALGSWLLLAVTNHITQNIASVPFLWVLPLSLYLLSFILCFESDRWYRRAIFLPAGAAALLLCAWGLQDPRLGFDIRVAVPLYGGGLFLLCMFLHGELALMRPSARYLTRFYLCMSLGGAIGGIAVGLLAPRLLPSYYELGIGLAAVAVLAMFVLGRRPPLVLASLLLAAACAWLLQVQVNRDMGAARQIARNFYGSVRTQDTLRGVDSVRGLYHGSIRHGEQYLAPHRRGEPTSYYGEKSGVARAIRAFDRPGLRVGVVGLGTGTLAAYGKPGDVYRFYEINPHVMALARDEFSFLRDSPARIETVLGDARLAMEREAPQQFDVLAVDAFSGDAIPVHLVTREALAIYRRHLKPDGILAFHVTNKFLSLSPVVQELARDQGLHAVRIVDDGMDTTGHRTDWVLLSARMPAALADAGDAIPQVPGLAVWTDDFNNLFQVLK</sequence>
<dbReference type="RefSeq" id="WP_220806677.1">
    <property type="nucleotide sequence ID" value="NZ_BPMK01000002.1"/>
</dbReference>
<accession>A0ABQ4Q0E1</accession>
<feature type="transmembrane region" description="Helical" evidence="2">
    <location>
        <begin position="382"/>
        <end position="401"/>
    </location>
</feature>
<organism evidence="3 4">
    <name type="scientific">Noviherbaspirillum aridicola</name>
    <dbReference type="NCBI Taxonomy" id="2849687"/>
    <lineage>
        <taxon>Bacteria</taxon>
        <taxon>Pseudomonadati</taxon>
        <taxon>Pseudomonadota</taxon>
        <taxon>Betaproteobacteria</taxon>
        <taxon>Burkholderiales</taxon>
        <taxon>Oxalobacteraceae</taxon>
        <taxon>Noviherbaspirillum</taxon>
    </lineage>
</organism>
<dbReference type="Proteomes" id="UP000887222">
    <property type="component" value="Unassembled WGS sequence"/>
</dbReference>
<feature type="transmembrane region" description="Helical" evidence="2">
    <location>
        <begin position="213"/>
        <end position="232"/>
    </location>
</feature>
<dbReference type="EMBL" id="BPMK01000002">
    <property type="protein sequence ID" value="GIZ50501.1"/>
    <property type="molecule type" value="Genomic_DNA"/>
</dbReference>
<feature type="transmembrane region" description="Helical" evidence="2">
    <location>
        <begin position="271"/>
        <end position="289"/>
    </location>
</feature>
<feature type="transmembrane region" description="Helical" evidence="2">
    <location>
        <begin position="69"/>
        <end position="88"/>
    </location>
</feature>
<keyword evidence="1" id="KW-0620">Polyamine biosynthesis</keyword>
<gene>
    <name evidence="3" type="ORF">NCCP691_05150</name>
</gene>
<dbReference type="InterPro" id="IPR036259">
    <property type="entry name" value="MFS_trans_sf"/>
</dbReference>
<name>A0ABQ4Q0E1_9BURK</name>
<dbReference type="NCBIfam" id="NF037959">
    <property type="entry name" value="MFS_SpdSyn"/>
    <property type="match status" value="1"/>
</dbReference>
<evidence type="ECO:0000313" key="4">
    <source>
        <dbReference type="Proteomes" id="UP000887222"/>
    </source>
</evidence>
<evidence type="ECO:0000256" key="2">
    <source>
        <dbReference type="SAM" id="Phobius"/>
    </source>
</evidence>
<feature type="transmembrane region" description="Helical" evidence="2">
    <location>
        <begin position="100"/>
        <end position="119"/>
    </location>
</feature>
<feature type="transmembrane region" description="Helical" evidence="2">
    <location>
        <begin position="172"/>
        <end position="192"/>
    </location>
</feature>
<evidence type="ECO:0000256" key="1">
    <source>
        <dbReference type="ARBA" id="ARBA00023115"/>
    </source>
</evidence>
<dbReference type="Gene3D" id="3.40.50.150">
    <property type="entry name" value="Vaccinia Virus protein VP39"/>
    <property type="match status" value="1"/>
</dbReference>
<reference evidence="3 4" key="1">
    <citation type="journal article" date="2022" name="Int. J. Syst. Evol. Microbiol.">
        <title>Noviherbaspirillum aridicola sp. nov., isolated from an arid soil in Pakistan.</title>
        <authorList>
            <person name="Khan I.U."/>
            <person name="Saqib M."/>
            <person name="Amin A."/>
            <person name="Hussain F."/>
            <person name="Li L."/>
            <person name="Liu Y.H."/>
            <person name="Fang B.Z."/>
            <person name="Ahmed I."/>
            <person name="Li W.J."/>
        </authorList>
    </citation>
    <scope>NUCLEOTIDE SEQUENCE [LARGE SCALE GENOMIC DNA]</scope>
    <source>
        <strain evidence="3 4">NCCP-691</strain>
    </source>
</reference>
<feature type="transmembrane region" description="Helical" evidence="2">
    <location>
        <begin position="357"/>
        <end position="375"/>
    </location>
</feature>
<evidence type="ECO:0000313" key="3">
    <source>
        <dbReference type="EMBL" id="GIZ50501.1"/>
    </source>
</evidence>
<dbReference type="CDD" id="cd02440">
    <property type="entry name" value="AdoMet_MTases"/>
    <property type="match status" value="1"/>
</dbReference>
<dbReference type="SUPFAM" id="SSF53335">
    <property type="entry name" value="S-adenosyl-L-methionine-dependent methyltransferases"/>
    <property type="match status" value="1"/>
</dbReference>
<feature type="transmembrane region" description="Helical" evidence="2">
    <location>
        <begin position="36"/>
        <end position="57"/>
    </location>
</feature>
<keyword evidence="2" id="KW-0472">Membrane</keyword>
<proteinExistence type="predicted"/>
<feature type="transmembrane region" description="Helical" evidence="2">
    <location>
        <begin position="333"/>
        <end position="351"/>
    </location>
</feature>
<keyword evidence="4" id="KW-1185">Reference proteome</keyword>
<comment type="caution">
    <text evidence="3">The sequence shown here is derived from an EMBL/GenBank/DDBJ whole genome shotgun (WGS) entry which is preliminary data.</text>
</comment>
<evidence type="ECO:0008006" key="5">
    <source>
        <dbReference type="Google" id="ProtNLM"/>
    </source>
</evidence>
<keyword evidence="2" id="KW-1133">Transmembrane helix</keyword>
<feature type="transmembrane region" description="Helical" evidence="2">
    <location>
        <begin position="301"/>
        <end position="321"/>
    </location>
</feature>
<feature type="transmembrane region" description="Helical" evidence="2">
    <location>
        <begin position="244"/>
        <end position="262"/>
    </location>
</feature>
<feature type="transmembrane region" description="Helical" evidence="2">
    <location>
        <begin position="140"/>
        <end position="160"/>
    </location>
</feature>
<dbReference type="PANTHER" id="PTHR43317:SF1">
    <property type="entry name" value="THERMOSPERMINE SYNTHASE ACAULIS5"/>
    <property type="match status" value="1"/>
</dbReference>